<dbReference type="AlphaFoldDB" id="A0AAN8IRP9"/>
<keyword evidence="3" id="KW-1185">Reference proteome</keyword>
<evidence type="ECO:0000256" key="1">
    <source>
        <dbReference type="SAM" id="MobiDB-lite"/>
    </source>
</evidence>
<comment type="caution">
    <text evidence="2">The sequence shown here is derived from an EMBL/GenBank/DDBJ whole genome shotgun (WGS) entry which is preliminary data.</text>
</comment>
<sequence length="137" mass="15568">MTRAYAAQDTASDSSPIPRATKRQKIEESTIVRMCVHLQRSAASLGVYVLKGDEMEEAYFTRLLSAADVKQKETDDAARVLKEDKAGESWATLSKMQGNSWFKKSTMCVFRSAVRRLTHRAKKTHGLVVSYRIRRRL</sequence>
<proteinExistence type="predicted"/>
<evidence type="ECO:0000313" key="2">
    <source>
        <dbReference type="EMBL" id="KAK5957352.1"/>
    </source>
</evidence>
<feature type="region of interest" description="Disordered" evidence="1">
    <location>
        <begin position="1"/>
        <end position="23"/>
    </location>
</feature>
<evidence type="ECO:0000313" key="3">
    <source>
        <dbReference type="Proteomes" id="UP001316803"/>
    </source>
</evidence>
<accession>A0AAN8IRP9</accession>
<reference evidence="2 3" key="1">
    <citation type="submission" date="2022-12" db="EMBL/GenBank/DDBJ databases">
        <title>Genomic features and morphological characterization of a novel Knufia sp. strain isolated from spacecraft assembly facility.</title>
        <authorList>
            <person name="Teixeira M."/>
            <person name="Chander A.M."/>
            <person name="Stajich J.E."/>
            <person name="Venkateswaran K."/>
        </authorList>
    </citation>
    <scope>NUCLEOTIDE SEQUENCE [LARGE SCALE GENOMIC DNA]</scope>
    <source>
        <strain evidence="2 3">FJI-L2-BK-P2</strain>
    </source>
</reference>
<organism evidence="2 3">
    <name type="scientific">Knufia fluminis</name>
    <dbReference type="NCBI Taxonomy" id="191047"/>
    <lineage>
        <taxon>Eukaryota</taxon>
        <taxon>Fungi</taxon>
        <taxon>Dikarya</taxon>
        <taxon>Ascomycota</taxon>
        <taxon>Pezizomycotina</taxon>
        <taxon>Eurotiomycetes</taxon>
        <taxon>Chaetothyriomycetidae</taxon>
        <taxon>Chaetothyriales</taxon>
        <taxon>Trichomeriaceae</taxon>
        <taxon>Knufia</taxon>
    </lineage>
</organism>
<dbReference type="EMBL" id="JAKLMC020000003">
    <property type="protein sequence ID" value="KAK5957352.1"/>
    <property type="molecule type" value="Genomic_DNA"/>
</dbReference>
<protein>
    <submittedName>
        <fullName evidence="2">Uncharacterized protein</fullName>
    </submittedName>
</protein>
<gene>
    <name evidence="2" type="ORF">OHC33_001725</name>
</gene>
<dbReference type="Proteomes" id="UP001316803">
    <property type="component" value="Unassembled WGS sequence"/>
</dbReference>
<name>A0AAN8IRP9_9EURO</name>